<proteinExistence type="predicted"/>
<evidence type="ECO:0000313" key="2">
    <source>
        <dbReference type="EMBL" id="KAH7122341.1"/>
    </source>
</evidence>
<dbReference type="OrthoDB" id="1862401at2759"/>
<comment type="caution">
    <text evidence="2">The sequence shown here is derived from an EMBL/GenBank/DDBJ whole genome shotgun (WGS) entry which is preliminary data.</text>
</comment>
<dbReference type="Pfam" id="PF02458">
    <property type="entry name" value="Transferase"/>
    <property type="match status" value="1"/>
</dbReference>
<dbReference type="SUPFAM" id="SSF52777">
    <property type="entry name" value="CoA-dependent acyltransferases"/>
    <property type="match status" value="1"/>
</dbReference>
<name>A0A9P9IJ09_9PLEO</name>
<sequence length="498" mass="57085">MPSLPFQTPGTTSIDPFTHIVQPKQKSVADFTIHRVYPHTPTLLGNREWLPLQPTDLSIYPTVNSYTFPGRLDEKKLRSSLSKTLQRFPPYSGSVQAHPKDRSLQIKLDNSSVQLTIGETDEPGPFAAGWKGEEHPDYFDDLPRGSIHITTGPGTPLFKAKATTWRKTGQTHLFVSQSYALGDGFAMIQFMKCWSEFYQGKDSLITPTFEKYSLPPPQLPARVNNIKDIESLSFMLADFPEDFHRKRWRNLEIETERVEYCFDGIFVRRVWDCIQRQSGEAKIALHDAFSGYLISVLQSILVEPVSYLQQLITLRGRTFSYNGKPFTIPKTSMGNAYIIWGCDLGQACRKTHPLRVAQLLKASRNELRDENKLGRSYMWYNAFYERSISRNQQFIEVGYPDTIGINWLVNAGLNDPHFGYEKQQGHIEYESLENFIQIWRANATKQADGSWSQDPDGLQIVLRLKTQVAAKFRQRMEEHRKKFVDEGGPNLRAAPAMY</sequence>
<reference evidence="2" key="1">
    <citation type="journal article" date="2021" name="Nat. Commun.">
        <title>Genetic determinants of endophytism in the Arabidopsis root mycobiome.</title>
        <authorList>
            <person name="Mesny F."/>
            <person name="Miyauchi S."/>
            <person name="Thiergart T."/>
            <person name="Pickel B."/>
            <person name="Atanasova L."/>
            <person name="Karlsson M."/>
            <person name="Huettel B."/>
            <person name="Barry K.W."/>
            <person name="Haridas S."/>
            <person name="Chen C."/>
            <person name="Bauer D."/>
            <person name="Andreopoulos W."/>
            <person name="Pangilinan J."/>
            <person name="LaButti K."/>
            <person name="Riley R."/>
            <person name="Lipzen A."/>
            <person name="Clum A."/>
            <person name="Drula E."/>
            <person name="Henrissat B."/>
            <person name="Kohler A."/>
            <person name="Grigoriev I.V."/>
            <person name="Martin F.M."/>
            <person name="Hacquard S."/>
        </authorList>
    </citation>
    <scope>NUCLEOTIDE SEQUENCE</scope>
    <source>
        <strain evidence="2">MPI-CAGE-CH-0243</strain>
    </source>
</reference>
<dbReference type="AlphaFoldDB" id="A0A9P9IJ09"/>
<dbReference type="InterPro" id="IPR050317">
    <property type="entry name" value="Plant_Fungal_Acyltransferase"/>
</dbReference>
<dbReference type="EMBL" id="JAGMWT010000009">
    <property type="protein sequence ID" value="KAH7122341.1"/>
    <property type="molecule type" value="Genomic_DNA"/>
</dbReference>
<protein>
    <submittedName>
        <fullName evidence="2">Uncharacterized protein</fullName>
    </submittedName>
</protein>
<dbReference type="GO" id="GO:0016747">
    <property type="term" value="F:acyltransferase activity, transferring groups other than amino-acyl groups"/>
    <property type="evidence" value="ECO:0007669"/>
    <property type="project" value="TreeGrafter"/>
</dbReference>
<evidence type="ECO:0000256" key="1">
    <source>
        <dbReference type="ARBA" id="ARBA00022679"/>
    </source>
</evidence>
<dbReference type="InterPro" id="IPR023213">
    <property type="entry name" value="CAT-like_dom_sf"/>
</dbReference>
<keyword evidence="3" id="KW-1185">Reference proteome</keyword>
<dbReference type="Gene3D" id="3.30.559.10">
    <property type="entry name" value="Chloramphenicol acetyltransferase-like domain"/>
    <property type="match status" value="1"/>
</dbReference>
<dbReference type="Proteomes" id="UP000700596">
    <property type="component" value="Unassembled WGS sequence"/>
</dbReference>
<dbReference type="PANTHER" id="PTHR31642:SF310">
    <property type="entry name" value="FATTY ALCOHOL:CAFFEOYL-COA ACYLTRANSFERASE"/>
    <property type="match status" value="1"/>
</dbReference>
<dbReference type="PANTHER" id="PTHR31642">
    <property type="entry name" value="TRICHOTHECENE 3-O-ACETYLTRANSFERASE"/>
    <property type="match status" value="1"/>
</dbReference>
<gene>
    <name evidence="2" type="ORF">B0J11DRAFT_607587</name>
</gene>
<keyword evidence="1" id="KW-0808">Transferase</keyword>
<organism evidence="2 3">
    <name type="scientific">Dendryphion nanum</name>
    <dbReference type="NCBI Taxonomy" id="256645"/>
    <lineage>
        <taxon>Eukaryota</taxon>
        <taxon>Fungi</taxon>
        <taxon>Dikarya</taxon>
        <taxon>Ascomycota</taxon>
        <taxon>Pezizomycotina</taxon>
        <taxon>Dothideomycetes</taxon>
        <taxon>Pleosporomycetidae</taxon>
        <taxon>Pleosporales</taxon>
        <taxon>Torulaceae</taxon>
        <taxon>Dendryphion</taxon>
    </lineage>
</organism>
<evidence type="ECO:0000313" key="3">
    <source>
        <dbReference type="Proteomes" id="UP000700596"/>
    </source>
</evidence>
<accession>A0A9P9IJ09</accession>